<evidence type="ECO:0008006" key="9">
    <source>
        <dbReference type="Google" id="ProtNLM"/>
    </source>
</evidence>
<dbReference type="InterPro" id="IPR018499">
    <property type="entry name" value="Tetraspanin/Peripherin"/>
</dbReference>
<dbReference type="EMBL" id="WHWC01000016">
    <property type="protein sequence ID" value="KAG8367663.1"/>
    <property type="molecule type" value="Genomic_DNA"/>
</dbReference>
<evidence type="ECO:0000256" key="6">
    <source>
        <dbReference type="SAM" id="Phobius"/>
    </source>
</evidence>
<evidence type="ECO:0000256" key="5">
    <source>
        <dbReference type="ARBA" id="ARBA00023136"/>
    </source>
</evidence>
<dbReference type="InterPro" id="IPR044991">
    <property type="entry name" value="TET_plant"/>
</dbReference>
<accession>A0AAV6WAE1</accession>
<organism evidence="7 8">
    <name type="scientific">Buddleja alternifolia</name>
    <dbReference type="NCBI Taxonomy" id="168488"/>
    <lineage>
        <taxon>Eukaryota</taxon>
        <taxon>Viridiplantae</taxon>
        <taxon>Streptophyta</taxon>
        <taxon>Embryophyta</taxon>
        <taxon>Tracheophyta</taxon>
        <taxon>Spermatophyta</taxon>
        <taxon>Magnoliopsida</taxon>
        <taxon>eudicotyledons</taxon>
        <taxon>Gunneridae</taxon>
        <taxon>Pentapetalae</taxon>
        <taxon>asterids</taxon>
        <taxon>lamiids</taxon>
        <taxon>Lamiales</taxon>
        <taxon>Scrophulariaceae</taxon>
        <taxon>Buddlejeae</taxon>
        <taxon>Buddleja</taxon>
    </lineage>
</organism>
<proteinExistence type="inferred from homology"/>
<evidence type="ECO:0000313" key="7">
    <source>
        <dbReference type="EMBL" id="KAG8367663.1"/>
    </source>
</evidence>
<feature type="transmembrane region" description="Helical" evidence="6">
    <location>
        <begin position="276"/>
        <end position="297"/>
    </location>
</feature>
<evidence type="ECO:0000256" key="4">
    <source>
        <dbReference type="ARBA" id="ARBA00022989"/>
    </source>
</evidence>
<gene>
    <name evidence="7" type="ORF">BUALT_Bualt16G0096400</name>
</gene>
<keyword evidence="8" id="KW-1185">Reference proteome</keyword>
<evidence type="ECO:0000256" key="1">
    <source>
        <dbReference type="ARBA" id="ARBA00004141"/>
    </source>
</evidence>
<name>A0AAV6WAE1_9LAMI</name>
<keyword evidence="4 6" id="KW-1133">Transmembrane helix</keyword>
<keyword evidence="3 6" id="KW-0812">Transmembrane</keyword>
<sequence>MTENNNNDDNDNSTETVVVTVEEEKKFITNEPDSEPEPKPQRKMRLKSIKVRHTMLPLALVTFLLSIPFLFQAIWLLYVQQYDCEGLLKTLPKLQLGIAIGLIVVFLVSNGVVYSRARFLAPGLIIVSILLVLMFIVGLTLRGSFNTDNRQIPGSPRWLRMKVHGDYNWNNIKSCLFYTRTCRDLVSRSYNLKPYDYATGTLSPIESGCCSPPSICEMEYVNVTYWRKSNKEMTDINIPYDGDCDTWQNDETMLCYDCHACKEGFVTTLEGKWYKLGTFLIVMSLLLMISHLLLFVAKMWEQHFGA</sequence>
<feature type="transmembrane region" description="Helical" evidence="6">
    <location>
        <begin position="120"/>
        <end position="141"/>
    </location>
</feature>
<reference evidence="7" key="1">
    <citation type="submission" date="2019-10" db="EMBL/GenBank/DDBJ databases">
        <authorList>
            <person name="Zhang R."/>
            <person name="Pan Y."/>
            <person name="Wang J."/>
            <person name="Ma R."/>
            <person name="Yu S."/>
        </authorList>
    </citation>
    <scope>NUCLEOTIDE SEQUENCE</scope>
    <source>
        <strain evidence="7">LA-IB0</strain>
        <tissue evidence="7">Leaf</tissue>
    </source>
</reference>
<dbReference type="GO" id="GO:0016020">
    <property type="term" value="C:membrane"/>
    <property type="evidence" value="ECO:0007669"/>
    <property type="project" value="UniProtKB-SubCell"/>
</dbReference>
<evidence type="ECO:0000256" key="2">
    <source>
        <dbReference type="ARBA" id="ARBA00006840"/>
    </source>
</evidence>
<comment type="subcellular location">
    <subcellularLocation>
        <location evidence="1">Membrane</location>
        <topology evidence="1">Multi-pass membrane protein</topology>
    </subcellularLocation>
</comment>
<comment type="similarity">
    <text evidence="2">Belongs to the tetraspanin (TM4SF) family.</text>
</comment>
<comment type="caution">
    <text evidence="7">The sequence shown here is derived from an EMBL/GenBank/DDBJ whole genome shotgun (WGS) entry which is preliminary data.</text>
</comment>
<keyword evidence="5 6" id="KW-0472">Membrane</keyword>
<evidence type="ECO:0000256" key="3">
    <source>
        <dbReference type="ARBA" id="ARBA00022692"/>
    </source>
</evidence>
<dbReference type="Pfam" id="PF00335">
    <property type="entry name" value="Tetraspanin"/>
    <property type="match status" value="1"/>
</dbReference>
<feature type="transmembrane region" description="Helical" evidence="6">
    <location>
        <begin position="94"/>
        <end position="113"/>
    </location>
</feature>
<dbReference type="AlphaFoldDB" id="A0AAV6WAE1"/>
<feature type="transmembrane region" description="Helical" evidence="6">
    <location>
        <begin position="54"/>
        <end position="74"/>
    </location>
</feature>
<evidence type="ECO:0000313" key="8">
    <source>
        <dbReference type="Proteomes" id="UP000826271"/>
    </source>
</evidence>
<dbReference type="Proteomes" id="UP000826271">
    <property type="component" value="Unassembled WGS sequence"/>
</dbReference>
<protein>
    <recommendedName>
        <fullName evidence="9">Tetraspanin</fullName>
    </recommendedName>
</protein>
<dbReference type="PANTHER" id="PTHR32191">
    <property type="entry name" value="TETRASPANIN-8-RELATED"/>
    <property type="match status" value="1"/>
</dbReference>
<dbReference type="GO" id="GO:0009734">
    <property type="term" value="P:auxin-activated signaling pathway"/>
    <property type="evidence" value="ECO:0007669"/>
    <property type="project" value="InterPro"/>
</dbReference>